<dbReference type="SUPFAM" id="SSF118116">
    <property type="entry name" value="DNA mismatch repair protein MutL"/>
    <property type="match status" value="1"/>
</dbReference>
<organism evidence="2 3">
    <name type="scientific">Nosema bombycis (strain CQ1 / CVCC 102059)</name>
    <name type="common">Microsporidian parasite</name>
    <name type="synonym">Pebrine of silkworm</name>
    <dbReference type="NCBI Taxonomy" id="578461"/>
    <lineage>
        <taxon>Eukaryota</taxon>
        <taxon>Fungi</taxon>
        <taxon>Fungi incertae sedis</taxon>
        <taxon>Microsporidia</taxon>
        <taxon>Nosematidae</taxon>
        <taxon>Nosema</taxon>
    </lineage>
</organism>
<evidence type="ECO:0000313" key="2">
    <source>
        <dbReference type="EMBL" id="EOB11797.1"/>
    </source>
</evidence>
<proteinExistence type="predicted"/>
<feature type="domain" description="MutL C-terminal dimerisation" evidence="1">
    <location>
        <begin position="142"/>
        <end position="276"/>
    </location>
</feature>
<accession>R0KNQ0</accession>
<protein>
    <submittedName>
        <fullName evidence="2">DNA mismatch repair protein pms1</fullName>
    </submittedName>
</protein>
<dbReference type="HOGENOM" id="CLU_897405_0_0_1"/>
<dbReference type="GO" id="GO:0006298">
    <property type="term" value="P:mismatch repair"/>
    <property type="evidence" value="ECO:0007669"/>
    <property type="project" value="InterPro"/>
</dbReference>
<dbReference type="EMBL" id="KB909724">
    <property type="protein sequence ID" value="EOB11797.1"/>
    <property type="molecule type" value="Genomic_DNA"/>
</dbReference>
<dbReference type="InterPro" id="IPR038973">
    <property type="entry name" value="MutL/Mlh/Pms-like"/>
</dbReference>
<dbReference type="STRING" id="578461.R0KNQ0"/>
<dbReference type="GO" id="GO:0005524">
    <property type="term" value="F:ATP binding"/>
    <property type="evidence" value="ECO:0007669"/>
    <property type="project" value="InterPro"/>
</dbReference>
<name>R0KNQ0_NOSB1</name>
<keyword evidence="3" id="KW-1185">Reference proteome</keyword>
<dbReference type="InterPro" id="IPR042121">
    <property type="entry name" value="MutL_C_regsub"/>
</dbReference>
<dbReference type="InterPro" id="IPR014790">
    <property type="entry name" value="MutL_C"/>
</dbReference>
<evidence type="ECO:0000313" key="3">
    <source>
        <dbReference type="Proteomes" id="UP000016927"/>
    </source>
</evidence>
<dbReference type="AlphaFoldDB" id="R0KNQ0"/>
<dbReference type="Gene3D" id="3.30.1540.20">
    <property type="entry name" value="MutL, C-terminal domain, dimerisation subdomain"/>
    <property type="match status" value="1"/>
</dbReference>
<dbReference type="PANTHER" id="PTHR10073">
    <property type="entry name" value="DNA MISMATCH REPAIR PROTEIN MLH, PMS, MUTL"/>
    <property type="match status" value="1"/>
</dbReference>
<dbReference type="OrthoDB" id="10263226at2759"/>
<dbReference type="GO" id="GO:0016887">
    <property type="term" value="F:ATP hydrolysis activity"/>
    <property type="evidence" value="ECO:0007669"/>
    <property type="project" value="InterPro"/>
</dbReference>
<dbReference type="VEuPathDB" id="MicrosporidiaDB:NBO_817g0001"/>
<dbReference type="GO" id="GO:0140664">
    <property type="term" value="F:ATP-dependent DNA damage sensor activity"/>
    <property type="evidence" value="ECO:0007669"/>
    <property type="project" value="InterPro"/>
</dbReference>
<dbReference type="GO" id="GO:0032389">
    <property type="term" value="C:MutLalpha complex"/>
    <property type="evidence" value="ECO:0007669"/>
    <property type="project" value="TreeGrafter"/>
</dbReference>
<gene>
    <name evidence="2" type="primary">PMS1</name>
    <name evidence="2" type="ORF">NBO_817g0001</name>
</gene>
<dbReference type="Proteomes" id="UP000016927">
    <property type="component" value="Unassembled WGS sequence"/>
</dbReference>
<evidence type="ECO:0000259" key="1">
    <source>
        <dbReference type="SMART" id="SM00853"/>
    </source>
</evidence>
<dbReference type="Gene3D" id="3.30.1370.100">
    <property type="entry name" value="MutL, C-terminal domain, regulatory subdomain"/>
    <property type="match status" value="1"/>
</dbReference>
<dbReference type="Pfam" id="PF08676">
    <property type="entry name" value="MutL_C"/>
    <property type="match status" value="1"/>
</dbReference>
<dbReference type="PANTHER" id="PTHR10073:SF52">
    <property type="entry name" value="MISMATCH REPAIR ENDONUCLEASE PMS2"/>
    <property type="match status" value="1"/>
</dbReference>
<sequence>MFNDITVIKNRDNLPEIFEVEDTLVSNSDITFVNTPIPSDSFSSPMLKNINLRLQTKSEQKNTVREYLDSPKSEKYQQEEDVTAILKDYNEDVNVEDNNTMDNINTTTSLELTTNAFSYLKFINPFTDNIHIIKSDFLKMKVIGQFNKGFILTSLIKDGRNLLLLIDQHAADEIYNYEVLKATMKINKQKLLIPIKINLSPIDELYLQDKSIEKWGFEIKNNELVAVPQLGEVLFGISDLMSIIENLKNDKCEFEKLHDIYATKACRSSVMIGEGLSYSKMCSIIENLGRIVNPWKCPHGRPTFIILKDL</sequence>
<dbReference type="InterPro" id="IPR042120">
    <property type="entry name" value="MutL_C_dimsub"/>
</dbReference>
<dbReference type="InterPro" id="IPR037198">
    <property type="entry name" value="MutL_C_sf"/>
</dbReference>
<dbReference type="SMART" id="SM00853">
    <property type="entry name" value="MutL_C"/>
    <property type="match status" value="1"/>
</dbReference>
<reference evidence="2 3" key="1">
    <citation type="journal article" date="2013" name="BMC Genomics">
        <title>Comparative genomics of parasitic silkworm microsporidia reveal an association between genome expansion and host adaptation.</title>
        <authorList>
            <person name="Pan G."/>
            <person name="Xu J."/>
            <person name="Li T."/>
            <person name="Xia Q."/>
            <person name="Liu S.L."/>
            <person name="Zhang G."/>
            <person name="Li S."/>
            <person name="Li C."/>
            <person name="Liu H."/>
            <person name="Yang L."/>
            <person name="Liu T."/>
            <person name="Zhang X."/>
            <person name="Wu Z."/>
            <person name="Fan W."/>
            <person name="Dang X."/>
            <person name="Xiang H."/>
            <person name="Tao M."/>
            <person name="Li Y."/>
            <person name="Hu J."/>
            <person name="Li Z."/>
            <person name="Lin L."/>
            <person name="Luo J."/>
            <person name="Geng L."/>
            <person name="Wang L."/>
            <person name="Long M."/>
            <person name="Wan Y."/>
            <person name="He N."/>
            <person name="Zhang Z."/>
            <person name="Lu C."/>
            <person name="Keeling P.J."/>
            <person name="Wang J."/>
            <person name="Xiang Z."/>
            <person name="Zhou Z."/>
        </authorList>
    </citation>
    <scope>NUCLEOTIDE SEQUENCE [LARGE SCALE GENOMIC DNA]</scope>
    <source>
        <strain evidence="3">CQ1 / CVCC 102059</strain>
    </source>
</reference>